<evidence type="ECO:0000313" key="10">
    <source>
        <dbReference type="EMBL" id="MDJ1175271.1"/>
    </source>
</evidence>
<feature type="domain" description="tRNA(Ile)-lysidine synthase substrate-binding" evidence="9">
    <location>
        <begin position="259"/>
        <end position="320"/>
    </location>
</feature>
<comment type="domain">
    <text evidence="7">The N-terminal region contains the highly conserved SGGXDS motif, predicted to be a P-loop motif involved in ATP binding.</text>
</comment>
<feature type="domain" description="tRNA(Ile)-lysidine/2-thiocytidine synthase N-terminal" evidence="8">
    <location>
        <begin position="33"/>
        <end position="208"/>
    </location>
</feature>
<keyword evidence="4 7" id="KW-0547">Nucleotide-binding</keyword>
<evidence type="ECO:0000259" key="9">
    <source>
        <dbReference type="Pfam" id="PF09179"/>
    </source>
</evidence>
<dbReference type="SUPFAM" id="SSF52402">
    <property type="entry name" value="Adenine nucleotide alpha hydrolases-like"/>
    <property type="match status" value="1"/>
</dbReference>
<reference evidence="10 11" key="1">
    <citation type="submission" date="2023-01" db="EMBL/GenBank/DDBJ databases">
        <title>Novel diversity within Roseofilum (Cyanobacteria; Desertifilaceae) from marine benthic mats with descriptions of four novel species.</title>
        <authorList>
            <person name="Wang Y."/>
            <person name="Berthold D.E."/>
            <person name="Hu J."/>
            <person name="Lefler F.W."/>
            <person name="Laughinghouse H.D. IV."/>
        </authorList>
    </citation>
    <scope>NUCLEOTIDE SEQUENCE [LARGE SCALE GENOMIC DNA]</scope>
    <source>
        <strain evidence="10 11">BLCC-M114</strain>
    </source>
</reference>
<proteinExistence type="inferred from homology"/>
<accession>A0ABT7B7Z3</accession>
<evidence type="ECO:0000313" key="11">
    <source>
        <dbReference type="Proteomes" id="UP001235849"/>
    </source>
</evidence>
<protein>
    <recommendedName>
        <fullName evidence="7">tRNA(Ile)-lysidine synthase</fullName>
        <ecNumber evidence="7">6.3.4.19</ecNumber>
    </recommendedName>
    <alternativeName>
        <fullName evidence="7">tRNA(Ile)-2-lysyl-cytidine synthase</fullName>
    </alternativeName>
    <alternativeName>
        <fullName evidence="7">tRNA(Ile)-lysidine synthetase</fullName>
    </alternativeName>
</protein>
<dbReference type="InterPro" id="IPR012795">
    <property type="entry name" value="tRNA_Ile_lys_synt_N"/>
</dbReference>
<dbReference type="Pfam" id="PF09179">
    <property type="entry name" value="TilS"/>
    <property type="match status" value="1"/>
</dbReference>
<keyword evidence="2 7" id="KW-0436">Ligase</keyword>
<keyword evidence="11" id="KW-1185">Reference proteome</keyword>
<comment type="similarity">
    <text evidence="7">Belongs to the tRNA(Ile)-lysidine synthase family.</text>
</comment>
<dbReference type="RefSeq" id="WP_283767575.1">
    <property type="nucleotide sequence ID" value="NZ_JAQOSO010000079.1"/>
</dbReference>
<dbReference type="HAMAP" id="MF_01161">
    <property type="entry name" value="tRNA_Ile_lys_synt"/>
    <property type="match status" value="1"/>
</dbReference>
<name>A0ABT7B7Z3_9CYAN</name>
<dbReference type="InterPro" id="IPR015262">
    <property type="entry name" value="tRNA_Ile_lys_synt_subst-bd"/>
</dbReference>
<evidence type="ECO:0000256" key="2">
    <source>
        <dbReference type="ARBA" id="ARBA00022598"/>
    </source>
</evidence>
<dbReference type="SUPFAM" id="SSF82829">
    <property type="entry name" value="MesJ substrate recognition domain-like"/>
    <property type="match status" value="1"/>
</dbReference>
<sequence>MAGSSKPDWSDLHARFQATLRSRPHLLPPQESLLVAVSGGQDSVCLLKLLLDLQPKWGWQLGVAHCDHQMRSDSAANAQQVSEMAGHWNLQFYQKTAERPLHGEAAARSWRYSALIELAETHGFSRVVTGHTKSDRAETLLHNLIRGSGLDGLAALSWQRPLTERVQLVRPMLEIGRSQTAQFCQQLQLPIWEDPTNQDTRYTRNQIRLHLIPALENINPGASNHLATTAELLQADVEYLESLASNLYTQSTQPDRPKLNRQQLTDAPLSLQRRVIRQFLLRWLPHAPNFAQVEKVTHLITAPNRSQTDPFPGGSLARVQHPWIELKPRSN</sequence>
<comment type="caution">
    <text evidence="10">The sequence shown here is derived from an EMBL/GenBank/DDBJ whole genome shotgun (WGS) entry which is preliminary data.</text>
</comment>
<dbReference type="PANTHER" id="PTHR43033:SF1">
    <property type="entry name" value="TRNA(ILE)-LYSIDINE SYNTHASE-RELATED"/>
    <property type="match status" value="1"/>
</dbReference>
<organism evidence="10 11">
    <name type="scientific">Roseofilum capinflatum BLCC-M114</name>
    <dbReference type="NCBI Taxonomy" id="3022440"/>
    <lineage>
        <taxon>Bacteria</taxon>
        <taxon>Bacillati</taxon>
        <taxon>Cyanobacteriota</taxon>
        <taxon>Cyanophyceae</taxon>
        <taxon>Desertifilales</taxon>
        <taxon>Desertifilaceae</taxon>
        <taxon>Roseofilum</taxon>
        <taxon>Roseofilum capinflatum</taxon>
    </lineage>
</organism>
<keyword evidence="5 7" id="KW-0067">ATP-binding</keyword>
<dbReference type="Gene3D" id="3.40.50.620">
    <property type="entry name" value="HUPs"/>
    <property type="match status" value="1"/>
</dbReference>
<dbReference type="Pfam" id="PF01171">
    <property type="entry name" value="ATP_bind_3"/>
    <property type="match status" value="1"/>
</dbReference>
<gene>
    <name evidence="7 10" type="primary">tilS</name>
    <name evidence="10" type="ORF">PMG25_14335</name>
</gene>
<dbReference type="GO" id="GO:0032267">
    <property type="term" value="F:tRNA(Ile)-lysidine synthase activity"/>
    <property type="evidence" value="ECO:0007669"/>
    <property type="project" value="UniProtKB-EC"/>
</dbReference>
<dbReference type="CDD" id="cd01992">
    <property type="entry name" value="TilS_N"/>
    <property type="match status" value="1"/>
</dbReference>
<dbReference type="PANTHER" id="PTHR43033">
    <property type="entry name" value="TRNA(ILE)-LYSIDINE SYNTHASE-RELATED"/>
    <property type="match status" value="1"/>
</dbReference>
<evidence type="ECO:0000256" key="7">
    <source>
        <dbReference type="HAMAP-Rule" id="MF_01161"/>
    </source>
</evidence>
<evidence type="ECO:0000256" key="5">
    <source>
        <dbReference type="ARBA" id="ARBA00022840"/>
    </source>
</evidence>
<evidence type="ECO:0000256" key="4">
    <source>
        <dbReference type="ARBA" id="ARBA00022741"/>
    </source>
</evidence>
<dbReference type="Gene3D" id="1.20.59.20">
    <property type="match status" value="1"/>
</dbReference>
<dbReference type="EC" id="6.3.4.19" evidence="7"/>
<comment type="subcellular location">
    <subcellularLocation>
        <location evidence="7">Cytoplasm</location>
    </subcellularLocation>
</comment>
<evidence type="ECO:0000259" key="8">
    <source>
        <dbReference type="Pfam" id="PF01171"/>
    </source>
</evidence>
<comment type="function">
    <text evidence="7">Ligates lysine onto the cytidine present at position 34 of the AUA codon-specific tRNA(Ile) that contains the anticodon CAU, in an ATP-dependent manner. Cytidine is converted to lysidine, thus changing the amino acid specificity of the tRNA from methionine to isoleucine.</text>
</comment>
<dbReference type="InterPro" id="IPR011063">
    <property type="entry name" value="TilS/TtcA_N"/>
</dbReference>
<dbReference type="InterPro" id="IPR012094">
    <property type="entry name" value="tRNA_Ile_lys_synt"/>
</dbReference>
<comment type="catalytic activity">
    <reaction evidence="6 7">
        <text>cytidine(34) in tRNA(Ile2) + L-lysine + ATP = lysidine(34) in tRNA(Ile2) + AMP + diphosphate + H(+)</text>
        <dbReference type="Rhea" id="RHEA:43744"/>
        <dbReference type="Rhea" id="RHEA-COMP:10625"/>
        <dbReference type="Rhea" id="RHEA-COMP:10670"/>
        <dbReference type="ChEBI" id="CHEBI:15378"/>
        <dbReference type="ChEBI" id="CHEBI:30616"/>
        <dbReference type="ChEBI" id="CHEBI:32551"/>
        <dbReference type="ChEBI" id="CHEBI:33019"/>
        <dbReference type="ChEBI" id="CHEBI:82748"/>
        <dbReference type="ChEBI" id="CHEBI:83665"/>
        <dbReference type="ChEBI" id="CHEBI:456215"/>
        <dbReference type="EC" id="6.3.4.19"/>
    </reaction>
</comment>
<keyword evidence="3 7" id="KW-0819">tRNA processing</keyword>
<evidence type="ECO:0000256" key="3">
    <source>
        <dbReference type="ARBA" id="ARBA00022694"/>
    </source>
</evidence>
<feature type="binding site" evidence="7">
    <location>
        <begin position="38"/>
        <end position="43"/>
    </location>
    <ligand>
        <name>ATP</name>
        <dbReference type="ChEBI" id="CHEBI:30616"/>
    </ligand>
</feature>
<dbReference type="InterPro" id="IPR014729">
    <property type="entry name" value="Rossmann-like_a/b/a_fold"/>
</dbReference>
<dbReference type="NCBIfam" id="TIGR02432">
    <property type="entry name" value="lysidine_TilS_N"/>
    <property type="match status" value="1"/>
</dbReference>
<dbReference type="Proteomes" id="UP001235849">
    <property type="component" value="Unassembled WGS sequence"/>
</dbReference>
<evidence type="ECO:0000256" key="1">
    <source>
        <dbReference type="ARBA" id="ARBA00022490"/>
    </source>
</evidence>
<keyword evidence="1 7" id="KW-0963">Cytoplasm</keyword>
<evidence type="ECO:0000256" key="6">
    <source>
        <dbReference type="ARBA" id="ARBA00048539"/>
    </source>
</evidence>
<dbReference type="EMBL" id="JAQOSO010000079">
    <property type="protein sequence ID" value="MDJ1175271.1"/>
    <property type="molecule type" value="Genomic_DNA"/>
</dbReference>